<organism evidence="1 2">
    <name type="scientific">Cryobacterium sinapicolor</name>
    <dbReference type="NCBI Taxonomy" id="1259236"/>
    <lineage>
        <taxon>Bacteria</taxon>
        <taxon>Bacillati</taxon>
        <taxon>Actinomycetota</taxon>
        <taxon>Actinomycetes</taxon>
        <taxon>Micrococcales</taxon>
        <taxon>Microbacteriaceae</taxon>
        <taxon>Cryobacterium</taxon>
    </lineage>
</organism>
<sequence>MAREARILAVVNSARFVDLPPIQIYEQLPDEGVYLASISTIYRVLGENKQVRERRRLARHPARAIPELVATGPGPGQVYTWDITKLPARSRASTSTPT</sequence>
<evidence type="ECO:0008006" key="3">
    <source>
        <dbReference type="Google" id="ProtNLM"/>
    </source>
</evidence>
<accession>A0ABY2IYW1</accession>
<comment type="caution">
    <text evidence="1">The sequence shown here is derived from an EMBL/GenBank/DDBJ whole genome shotgun (WGS) entry which is preliminary data.</text>
</comment>
<reference evidence="1 2" key="1">
    <citation type="submission" date="2019-03" db="EMBL/GenBank/DDBJ databases">
        <title>Genomics of glacier-inhabiting Cryobacterium strains.</title>
        <authorList>
            <person name="Liu Q."/>
            <person name="Xin Y.-H."/>
        </authorList>
    </citation>
    <scope>NUCLEOTIDE SEQUENCE [LARGE SCALE GENOMIC DNA]</scope>
    <source>
        <strain evidence="1 2">TMT1-23-1</strain>
    </source>
</reference>
<evidence type="ECO:0000313" key="2">
    <source>
        <dbReference type="Proteomes" id="UP000297853"/>
    </source>
</evidence>
<proteinExistence type="predicted"/>
<gene>
    <name evidence="1" type="ORF">E3T28_11875</name>
</gene>
<dbReference type="Proteomes" id="UP000297853">
    <property type="component" value="Unassembled WGS sequence"/>
</dbReference>
<protein>
    <recommendedName>
        <fullName evidence="3">Transposase</fullName>
    </recommendedName>
</protein>
<name>A0ABY2IYW1_9MICO</name>
<dbReference type="EMBL" id="SOGQ01000059">
    <property type="protein sequence ID" value="TFC97714.1"/>
    <property type="molecule type" value="Genomic_DNA"/>
</dbReference>
<keyword evidence="2" id="KW-1185">Reference proteome</keyword>
<evidence type="ECO:0000313" key="1">
    <source>
        <dbReference type="EMBL" id="TFC97714.1"/>
    </source>
</evidence>